<reference evidence="3 4" key="1">
    <citation type="submission" date="2018-10" db="EMBL/GenBank/DDBJ databases">
        <title>A high-quality apple genome assembly.</title>
        <authorList>
            <person name="Hu J."/>
        </authorList>
    </citation>
    <scope>NUCLEOTIDE SEQUENCE [LARGE SCALE GENOMIC DNA]</scope>
    <source>
        <strain evidence="4">cv. HFTH1</strain>
        <tissue evidence="3">Young leaf</tissue>
    </source>
</reference>
<evidence type="ECO:0000313" key="3">
    <source>
        <dbReference type="EMBL" id="RXH92772.1"/>
    </source>
</evidence>
<dbReference type="InterPro" id="IPR019557">
    <property type="entry name" value="AminoTfrase-like_pln_mobile"/>
</dbReference>
<feature type="region of interest" description="Disordered" evidence="1">
    <location>
        <begin position="1"/>
        <end position="24"/>
    </location>
</feature>
<dbReference type="Pfam" id="PF10536">
    <property type="entry name" value="PMD"/>
    <property type="match status" value="1"/>
</dbReference>
<evidence type="ECO:0000313" key="4">
    <source>
        <dbReference type="Proteomes" id="UP000290289"/>
    </source>
</evidence>
<accession>A0A498JGH2</accession>
<name>A0A498JGH2_MALDO</name>
<dbReference type="AlphaFoldDB" id="A0A498JGH2"/>
<feature type="domain" description="Aminotransferase-like plant mobile" evidence="2">
    <location>
        <begin position="50"/>
        <end position="110"/>
    </location>
</feature>
<protein>
    <recommendedName>
        <fullName evidence="2">Aminotransferase-like plant mobile domain-containing protein</fullName>
    </recommendedName>
</protein>
<evidence type="ECO:0000256" key="1">
    <source>
        <dbReference type="SAM" id="MobiDB-lite"/>
    </source>
</evidence>
<keyword evidence="4" id="KW-1185">Reference proteome</keyword>
<sequence>MKYKKPSKKSGRNKTTNPKGDSYPSARRRAFVELKVFVDLGAASEHVEESYLVAFLFYWLCKFVFPKNDIKFICLGVFKVASKMAASESFSLASPFLTNIYDGLKLGKHRGSCCSTSLPLCVRLGEYFGTHCSLSTLDNLGPSS</sequence>
<evidence type="ECO:0000259" key="2">
    <source>
        <dbReference type="Pfam" id="PF10536"/>
    </source>
</evidence>
<dbReference type="EMBL" id="RDQH01000334">
    <property type="protein sequence ID" value="RXH92772.1"/>
    <property type="molecule type" value="Genomic_DNA"/>
</dbReference>
<proteinExistence type="predicted"/>
<dbReference type="Proteomes" id="UP000290289">
    <property type="component" value="Chromosome 8"/>
</dbReference>
<comment type="caution">
    <text evidence="3">The sequence shown here is derived from an EMBL/GenBank/DDBJ whole genome shotgun (WGS) entry which is preliminary data.</text>
</comment>
<feature type="compositionally biased region" description="Basic residues" evidence="1">
    <location>
        <begin position="1"/>
        <end position="12"/>
    </location>
</feature>
<organism evidence="3 4">
    <name type="scientific">Malus domestica</name>
    <name type="common">Apple</name>
    <name type="synonym">Pyrus malus</name>
    <dbReference type="NCBI Taxonomy" id="3750"/>
    <lineage>
        <taxon>Eukaryota</taxon>
        <taxon>Viridiplantae</taxon>
        <taxon>Streptophyta</taxon>
        <taxon>Embryophyta</taxon>
        <taxon>Tracheophyta</taxon>
        <taxon>Spermatophyta</taxon>
        <taxon>Magnoliopsida</taxon>
        <taxon>eudicotyledons</taxon>
        <taxon>Gunneridae</taxon>
        <taxon>Pentapetalae</taxon>
        <taxon>rosids</taxon>
        <taxon>fabids</taxon>
        <taxon>Rosales</taxon>
        <taxon>Rosaceae</taxon>
        <taxon>Amygdaloideae</taxon>
        <taxon>Maleae</taxon>
        <taxon>Malus</taxon>
    </lineage>
</organism>
<gene>
    <name evidence="3" type="ORF">DVH24_042546</name>
</gene>